<reference evidence="10 11" key="1">
    <citation type="submission" date="2018-01" db="EMBL/GenBank/DDBJ databases">
        <authorList>
            <person name="Gaut B.S."/>
            <person name="Morton B.R."/>
            <person name="Clegg M.T."/>
            <person name="Duvall M.R."/>
        </authorList>
    </citation>
    <scope>NUCLEOTIDE SEQUENCE [LARGE SCALE GENOMIC DNA]</scope>
    <source>
        <strain evidence="10 11">HR-AV</strain>
    </source>
</reference>
<dbReference type="AlphaFoldDB" id="A0A2S5A481"/>
<evidence type="ECO:0000256" key="1">
    <source>
        <dbReference type="ARBA" id="ARBA00004429"/>
    </source>
</evidence>
<feature type="transmembrane region" description="Helical" evidence="9">
    <location>
        <begin position="50"/>
        <end position="70"/>
    </location>
</feature>
<comment type="similarity">
    <text evidence="2">Belongs to the DcuA/DcuB transporter (TC 2.A.13.1) family.</text>
</comment>
<comment type="caution">
    <text evidence="10">The sequence shown here is derived from an EMBL/GenBank/DDBJ whole genome shotgun (WGS) entry which is preliminary data.</text>
</comment>
<dbReference type="PIRSF" id="PIRSF004539">
    <property type="entry name" value="C4-dicrbxl_trns"/>
    <property type="match status" value="1"/>
</dbReference>
<evidence type="ECO:0000256" key="3">
    <source>
        <dbReference type="ARBA" id="ARBA00022448"/>
    </source>
</evidence>
<dbReference type="PANTHER" id="PTHR36106">
    <property type="entry name" value="ANAEROBIC C4-DICARBOXYLATE TRANSPORTER DCUB"/>
    <property type="match status" value="1"/>
</dbReference>
<dbReference type="Pfam" id="PF03605">
    <property type="entry name" value="DcuA_DcuB"/>
    <property type="match status" value="1"/>
</dbReference>
<keyword evidence="5" id="KW-0997">Cell inner membrane</keyword>
<comment type="subcellular location">
    <subcellularLocation>
        <location evidence="1">Cell inner membrane</location>
        <topology evidence="1">Multi-pass membrane protein</topology>
    </subcellularLocation>
</comment>
<feature type="transmembrane region" description="Helical" evidence="9">
    <location>
        <begin position="346"/>
        <end position="365"/>
    </location>
</feature>
<evidence type="ECO:0000313" key="10">
    <source>
        <dbReference type="EMBL" id="POY37107.1"/>
    </source>
</evidence>
<feature type="transmembrane region" description="Helical" evidence="9">
    <location>
        <begin position="231"/>
        <end position="253"/>
    </location>
</feature>
<dbReference type="GO" id="GO:0015556">
    <property type="term" value="F:C4-dicarboxylate transmembrane transporter activity"/>
    <property type="evidence" value="ECO:0007669"/>
    <property type="project" value="InterPro"/>
</dbReference>
<dbReference type="NCBIfam" id="NF009136">
    <property type="entry name" value="PRK12489.1"/>
    <property type="match status" value="1"/>
</dbReference>
<keyword evidence="8 9" id="KW-0472">Membrane</keyword>
<protein>
    <submittedName>
        <fullName evidence="10">C4-dicarboxylate ABC transporter</fullName>
    </submittedName>
</protein>
<evidence type="ECO:0000256" key="4">
    <source>
        <dbReference type="ARBA" id="ARBA00022475"/>
    </source>
</evidence>
<dbReference type="Proteomes" id="UP000236893">
    <property type="component" value="Unassembled WGS sequence"/>
</dbReference>
<evidence type="ECO:0000256" key="8">
    <source>
        <dbReference type="ARBA" id="ARBA00023136"/>
    </source>
</evidence>
<feature type="transmembrane region" description="Helical" evidence="9">
    <location>
        <begin position="273"/>
        <end position="292"/>
    </location>
</feature>
<gene>
    <name evidence="10" type="ORF">C3K47_08605</name>
</gene>
<keyword evidence="11" id="KW-1185">Reference proteome</keyword>
<proteinExistence type="inferred from homology"/>
<evidence type="ECO:0000256" key="7">
    <source>
        <dbReference type="ARBA" id="ARBA00022989"/>
    </source>
</evidence>
<accession>A0A2S5A481</accession>
<dbReference type="OrthoDB" id="9770910at2"/>
<evidence type="ECO:0000256" key="6">
    <source>
        <dbReference type="ARBA" id="ARBA00022692"/>
    </source>
</evidence>
<name>A0A2S5A481_9SPHI</name>
<evidence type="ECO:0000313" key="11">
    <source>
        <dbReference type="Proteomes" id="UP000236893"/>
    </source>
</evidence>
<dbReference type="RefSeq" id="WP_103788717.1">
    <property type="nucleotide sequence ID" value="NZ_PQVF01000005.1"/>
</dbReference>
<keyword evidence="3" id="KW-0813">Transport</keyword>
<evidence type="ECO:0000256" key="5">
    <source>
        <dbReference type="ARBA" id="ARBA00022519"/>
    </source>
</evidence>
<dbReference type="EMBL" id="PQVF01000005">
    <property type="protein sequence ID" value="POY37107.1"/>
    <property type="molecule type" value="Genomic_DNA"/>
</dbReference>
<keyword evidence="7 9" id="KW-1133">Transmembrane helix</keyword>
<dbReference type="PANTHER" id="PTHR36106:SF1">
    <property type="entry name" value="ANAEROBIC C4-DICARBOXYLATE TRANSPORTER DCUB"/>
    <property type="match status" value="1"/>
</dbReference>
<evidence type="ECO:0000256" key="9">
    <source>
        <dbReference type="SAM" id="Phobius"/>
    </source>
</evidence>
<evidence type="ECO:0000256" key="2">
    <source>
        <dbReference type="ARBA" id="ARBA00006413"/>
    </source>
</evidence>
<sequence length="450" mass="47500">MIWLQLIVLLAMVLIGSHLKGIGLGLMGVLGMFIFVQFFGMKPAQPPGDIMLIILSIVTLSAALEAVGGLNYLVSVAENVIRSNPKNVTLIAPLVSFVLCLFAGTSHVIYSLLPIISDVAAKNRVRPERPLSVSVIACHASLTGSPMAACTAAFASILSIKGIVPFDIMIVCIPSCFLGCIAASLVMYKYGKELNDDPVFLEKMKDPEFAAAIDMKTSANAGQQDMRKAKIAVGIFAMAILIIVLGGSFPQLVPKTAEGNANFHVNADGTLKMVTIIEIISLSAAAVMALVTKTSADKIVKASLFTSMASALVSVFGVVWMAATFMDHNKEIITGSLGAAVADHHWLFAVAIFVMGILMFSQGATTKSMMPLGLALGLSPAALIAMFPAVNSFFVLPGYPTILNAIYMDKTGSTKIGNFVINHSFLLPGMVQMVVSISAGFLFAKLFGVG</sequence>
<dbReference type="GO" id="GO:0005886">
    <property type="term" value="C:plasma membrane"/>
    <property type="evidence" value="ECO:0007669"/>
    <property type="project" value="UniProtKB-SubCell"/>
</dbReference>
<feature type="transmembrane region" description="Helical" evidence="9">
    <location>
        <begin position="166"/>
        <end position="188"/>
    </location>
</feature>
<feature type="transmembrane region" description="Helical" evidence="9">
    <location>
        <begin position="304"/>
        <end position="326"/>
    </location>
</feature>
<feature type="transmembrane region" description="Helical" evidence="9">
    <location>
        <begin position="419"/>
        <end position="444"/>
    </location>
</feature>
<dbReference type="NCBIfam" id="NF006927">
    <property type="entry name" value="PRK09412.1"/>
    <property type="match status" value="1"/>
</dbReference>
<feature type="transmembrane region" description="Helical" evidence="9">
    <location>
        <begin position="90"/>
        <end position="113"/>
    </location>
</feature>
<feature type="transmembrane region" description="Helical" evidence="9">
    <location>
        <begin position="6"/>
        <end position="38"/>
    </location>
</feature>
<dbReference type="NCBIfam" id="TIGR00770">
    <property type="entry name" value="Dcu"/>
    <property type="match status" value="1"/>
</dbReference>
<dbReference type="InterPro" id="IPR004668">
    <property type="entry name" value="Anaer_Dcu_memb_transpt"/>
</dbReference>
<keyword evidence="6 9" id="KW-0812">Transmembrane</keyword>
<keyword evidence="4" id="KW-1003">Cell membrane</keyword>
<feature type="transmembrane region" description="Helical" evidence="9">
    <location>
        <begin position="372"/>
        <end position="399"/>
    </location>
</feature>
<organism evidence="10 11">
    <name type="scientific">Solitalea longa</name>
    <dbReference type="NCBI Taxonomy" id="2079460"/>
    <lineage>
        <taxon>Bacteria</taxon>
        <taxon>Pseudomonadati</taxon>
        <taxon>Bacteroidota</taxon>
        <taxon>Sphingobacteriia</taxon>
        <taxon>Sphingobacteriales</taxon>
        <taxon>Sphingobacteriaceae</taxon>
        <taxon>Solitalea</taxon>
    </lineage>
</organism>